<feature type="domain" description="ABC transporter" evidence="8">
    <location>
        <begin position="326"/>
        <end position="536"/>
    </location>
</feature>
<dbReference type="PROSITE" id="PS00211">
    <property type="entry name" value="ABC_TRANSPORTER_1"/>
    <property type="match status" value="1"/>
</dbReference>
<evidence type="ECO:0000256" key="1">
    <source>
        <dbReference type="ARBA" id="ARBA00004651"/>
    </source>
</evidence>
<accession>A0A2K9HNT4</accession>
<dbReference type="PROSITE" id="PS50893">
    <property type="entry name" value="ABC_TRANSPORTER_2"/>
    <property type="match status" value="1"/>
</dbReference>
<keyword evidence="11" id="KW-1185">Reference proteome</keyword>
<organism evidence="10 11">
    <name type="scientific">Companilactobacillus alimentarius DSM 20249</name>
    <dbReference type="NCBI Taxonomy" id="1423720"/>
    <lineage>
        <taxon>Bacteria</taxon>
        <taxon>Bacillati</taxon>
        <taxon>Bacillota</taxon>
        <taxon>Bacilli</taxon>
        <taxon>Lactobacillales</taxon>
        <taxon>Lactobacillaceae</taxon>
        <taxon>Companilactobacillus</taxon>
    </lineage>
</organism>
<evidence type="ECO:0000313" key="11">
    <source>
        <dbReference type="Proteomes" id="UP000234653"/>
    </source>
</evidence>
<dbReference type="InterPro" id="IPR036640">
    <property type="entry name" value="ABC1_TM_sf"/>
</dbReference>
<evidence type="ECO:0000256" key="2">
    <source>
        <dbReference type="ARBA" id="ARBA00022692"/>
    </source>
</evidence>
<evidence type="ECO:0000256" key="7">
    <source>
        <dbReference type="SAM" id="Phobius"/>
    </source>
</evidence>
<feature type="transmembrane region" description="Helical" evidence="7">
    <location>
        <begin position="237"/>
        <end position="258"/>
    </location>
</feature>
<dbReference type="InterPro" id="IPR011527">
    <property type="entry name" value="ABC1_TM_dom"/>
</dbReference>
<dbReference type="GO" id="GO:0016887">
    <property type="term" value="F:ATP hydrolysis activity"/>
    <property type="evidence" value="ECO:0007669"/>
    <property type="project" value="InterPro"/>
</dbReference>
<dbReference type="SUPFAM" id="SSF90123">
    <property type="entry name" value="ABC transporter transmembrane region"/>
    <property type="match status" value="1"/>
</dbReference>
<evidence type="ECO:0000256" key="6">
    <source>
        <dbReference type="ARBA" id="ARBA00023136"/>
    </source>
</evidence>
<keyword evidence="2 7" id="KW-0812">Transmembrane</keyword>
<dbReference type="PANTHER" id="PTHR43394">
    <property type="entry name" value="ATP-DEPENDENT PERMEASE MDL1, MITOCHONDRIAL"/>
    <property type="match status" value="1"/>
</dbReference>
<reference evidence="10 11" key="1">
    <citation type="submission" date="2016-12" db="EMBL/GenBank/DDBJ databases">
        <title>The whole genome sequencing and assembly of Lactobacillus alimentarius DSM 20249T strain.</title>
        <authorList>
            <person name="Lee Y.-J."/>
            <person name="Yi H."/>
            <person name="Bahn Y.-S."/>
            <person name="Kim J.F."/>
            <person name="Lee D.-W."/>
        </authorList>
    </citation>
    <scope>NUCLEOTIDE SEQUENCE [LARGE SCALE GENOMIC DNA]</scope>
    <source>
        <strain evidence="10 11">DSM 20249</strain>
    </source>
</reference>
<feature type="domain" description="ABC transmembrane type-1" evidence="9">
    <location>
        <begin position="14"/>
        <end position="293"/>
    </location>
</feature>
<dbReference type="GO" id="GO:0005524">
    <property type="term" value="F:ATP binding"/>
    <property type="evidence" value="ECO:0007669"/>
    <property type="project" value="UniProtKB-KW"/>
</dbReference>
<dbReference type="GO" id="GO:0015421">
    <property type="term" value="F:ABC-type oligopeptide transporter activity"/>
    <property type="evidence" value="ECO:0007669"/>
    <property type="project" value="TreeGrafter"/>
</dbReference>
<evidence type="ECO:0000256" key="3">
    <source>
        <dbReference type="ARBA" id="ARBA00022741"/>
    </source>
</evidence>
<feature type="transmembrane region" description="Helical" evidence="7">
    <location>
        <begin position="12"/>
        <end position="35"/>
    </location>
</feature>
<keyword evidence="6 7" id="KW-0472">Membrane</keyword>
<evidence type="ECO:0000256" key="5">
    <source>
        <dbReference type="ARBA" id="ARBA00022989"/>
    </source>
</evidence>
<keyword evidence="4" id="KW-0067">ATP-binding</keyword>
<evidence type="ECO:0000256" key="4">
    <source>
        <dbReference type="ARBA" id="ARBA00022840"/>
    </source>
</evidence>
<gene>
    <name evidence="10" type="ORF">LA20249_07035</name>
</gene>
<dbReference type="SMART" id="SM00382">
    <property type="entry name" value="AAA"/>
    <property type="match status" value="1"/>
</dbReference>
<dbReference type="GO" id="GO:0005886">
    <property type="term" value="C:plasma membrane"/>
    <property type="evidence" value="ECO:0007669"/>
    <property type="project" value="UniProtKB-SubCell"/>
</dbReference>
<evidence type="ECO:0000313" key="10">
    <source>
        <dbReference type="EMBL" id="AUI71943.1"/>
    </source>
</evidence>
<dbReference type="InterPro" id="IPR003593">
    <property type="entry name" value="AAA+_ATPase"/>
</dbReference>
<dbReference type="STRING" id="1423720.FC67_GL001221"/>
<evidence type="ECO:0008006" key="12">
    <source>
        <dbReference type="Google" id="ProtNLM"/>
    </source>
</evidence>
<keyword evidence="3" id="KW-0547">Nucleotide-binding</keyword>
<protein>
    <recommendedName>
        <fullName evidence="12">ABC transporter ATP-binding protein</fullName>
    </recommendedName>
</protein>
<dbReference type="OrthoDB" id="2326711at2"/>
<evidence type="ECO:0000259" key="9">
    <source>
        <dbReference type="PROSITE" id="PS50929"/>
    </source>
</evidence>
<dbReference type="EMBL" id="CP018867">
    <property type="protein sequence ID" value="AUI71943.1"/>
    <property type="molecule type" value="Genomic_DNA"/>
</dbReference>
<dbReference type="KEGG" id="lali:LA20249_07035"/>
<dbReference type="InterPro" id="IPR039421">
    <property type="entry name" value="Type_1_exporter"/>
</dbReference>
<dbReference type="InterPro" id="IPR003439">
    <property type="entry name" value="ABC_transporter-like_ATP-bd"/>
</dbReference>
<evidence type="ECO:0000259" key="8">
    <source>
        <dbReference type="PROSITE" id="PS50893"/>
    </source>
</evidence>
<feature type="transmembrane region" description="Helical" evidence="7">
    <location>
        <begin position="126"/>
        <end position="144"/>
    </location>
</feature>
<dbReference type="PANTHER" id="PTHR43394:SF1">
    <property type="entry name" value="ATP-BINDING CASSETTE SUB-FAMILY B MEMBER 10, MITOCHONDRIAL"/>
    <property type="match status" value="1"/>
</dbReference>
<dbReference type="InterPro" id="IPR027417">
    <property type="entry name" value="P-loop_NTPase"/>
</dbReference>
<dbReference type="InterPro" id="IPR017871">
    <property type="entry name" value="ABC_transporter-like_CS"/>
</dbReference>
<dbReference type="PROSITE" id="PS50929">
    <property type="entry name" value="ABC_TM1F"/>
    <property type="match status" value="1"/>
</dbReference>
<dbReference type="Proteomes" id="UP000234653">
    <property type="component" value="Chromosome"/>
</dbReference>
<dbReference type="RefSeq" id="WP_057737037.1">
    <property type="nucleotide sequence ID" value="NZ_AZDQ01000005.1"/>
</dbReference>
<dbReference type="Gene3D" id="3.40.50.300">
    <property type="entry name" value="P-loop containing nucleotide triphosphate hydrolases"/>
    <property type="match status" value="1"/>
</dbReference>
<sequence>MIKKMIQEHPFMMIIITILSISTNGLETVANLILITATNTIISRKTALFFILSGAILLVYLIHWFTGYYANIFEEKMIQATNHDIRKKYMRNQMTLALEDKLNPDDTINVVTNDILLFDQQYLKGFYKLFNCIFGIILSSVALISLHWSLFLASVIMTVLLMFVPKLVGKRLRTTTGNISSNNDKLLKKLNDWTKGYHDLLWNNALFQLWRKTHNSFHTLENSYVDQKRAQQTAVQFGAFMNMAAQVAVNALAGYLAINNMVTFGVVMSAGNLAYQLFGAVSVSTDSIILLQSGSSINDKLVSLTKPVSVDRFEKHQDEIDNIKNIKLHNLSYEYKNGTKIKYPDINVSKGDKVLITGPSGSGKTTLINLLSGRLNDYKGSLKLNNIEYSSFNNLSFLKIFGLQPQSYHIFNDTIANNIALSNDKYSSEQINSAVKKAQLSEKITSLSQGLKTLIGSESEVFSGGELQRVSLARFFIRKRPILIVDEGTSALDKNNAYKVMNLLTQDKNLTLFVITHSIDNDVLSLFNKHINLSQE</sequence>
<dbReference type="SUPFAM" id="SSF52540">
    <property type="entry name" value="P-loop containing nucleoside triphosphate hydrolases"/>
    <property type="match status" value="1"/>
</dbReference>
<name>A0A2K9HNT4_9LACO</name>
<keyword evidence="5 7" id="KW-1133">Transmembrane helix</keyword>
<proteinExistence type="predicted"/>
<feature type="transmembrane region" description="Helical" evidence="7">
    <location>
        <begin position="47"/>
        <end position="70"/>
    </location>
</feature>
<dbReference type="Gene3D" id="1.20.1560.10">
    <property type="entry name" value="ABC transporter type 1, transmembrane domain"/>
    <property type="match status" value="1"/>
</dbReference>
<dbReference type="Pfam" id="PF00664">
    <property type="entry name" value="ABC_membrane"/>
    <property type="match status" value="1"/>
</dbReference>
<dbReference type="CDD" id="cd03228">
    <property type="entry name" value="ABCC_MRP_Like"/>
    <property type="match status" value="1"/>
</dbReference>
<comment type="subcellular location">
    <subcellularLocation>
        <location evidence="1">Cell membrane</location>
        <topology evidence="1">Multi-pass membrane protein</topology>
    </subcellularLocation>
</comment>
<dbReference type="Pfam" id="PF00005">
    <property type="entry name" value="ABC_tran"/>
    <property type="match status" value="1"/>
</dbReference>
<dbReference type="AlphaFoldDB" id="A0A2K9HNT4"/>